<dbReference type="GO" id="GO:0005829">
    <property type="term" value="C:cytosol"/>
    <property type="evidence" value="ECO:0007669"/>
    <property type="project" value="TreeGrafter"/>
</dbReference>
<gene>
    <name evidence="13" type="primary">cysS</name>
    <name evidence="16" type="ORF">ET445_08040</name>
</gene>
<dbReference type="FunFam" id="3.40.50.620:FF:000068">
    <property type="entry name" value="Cysteine--tRNA ligase"/>
    <property type="match status" value="1"/>
</dbReference>
<dbReference type="Pfam" id="PF01406">
    <property type="entry name" value="tRNA-synt_1e"/>
    <property type="match status" value="1"/>
</dbReference>
<dbReference type="GO" id="GO:0008270">
    <property type="term" value="F:zinc ion binding"/>
    <property type="evidence" value="ECO:0007669"/>
    <property type="project" value="UniProtKB-UniRule"/>
</dbReference>
<dbReference type="Pfam" id="PF09190">
    <property type="entry name" value="DALR_2"/>
    <property type="match status" value="1"/>
</dbReference>
<keyword evidence="17" id="KW-1185">Reference proteome</keyword>
<keyword evidence="7 13" id="KW-0547">Nucleotide-binding</keyword>
<comment type="cofactor">
    <cofactor evidence="13">
        <name>Zn(2+)</name>
        <dbReference type="ChEBI" id="CHEBI:29105"/>
    </cofactor>
    <text evidence="13">Binds 1 zinc ion per subunit.</text>
</comment>
<feature type="binding site" evidence="13">
    <location>
        <position position="271"/>
    </location>
    <ligand>
        <name>ATP</name>
        <dbReference type="ChEBI" id="CHEBI:30616"/>
    </ligand>
</feature>
<evidence type="ECO:0000256" key="9">
    <source>
        <dbReference type="ARBA" id="ARBA00022840"/>
    </source>
</evidence>
<evidence type="ECO:0000256" key="11">
    <source>
        <dbReference type="ARBA" id="ARBA00023146"/>
    </source>
</evidence>
<evidence type="ECO:0000256" key="10">
    <source>
        <dbReference type="ARBA" id="ARBA00022917"/>
    </source>
</evidence>
<accession>A0A4V0YH32</accession>
<dbReference type="Proteomes" id="UP000291259">
    <property type="component" value="Chromosome"/>
</dbReference>
<dbReference type="InterPro" id="IPR056411">
    <property type="entry name" value="CysS_C"/>
</dbReference>
<dbReference type="PRINTS" id="PR00983">
    <property type="entry name" value="TRNASYNTHCYS"/>
</dbReference>
<feature type="binding site" evidence="13">
    <location>
        <position position="212"/>
    </location>
    <ligand>
        <name>Zn(2+)</name>
        <dbReference type="ChEBI" id="CHEBI:29105"/>
    </ligand>
</feature>
<evidence type="ECO:0000313" key="16">
    <source>
        <dbReference type="EMBL" id="QAY73301.1"/>
    </source>
</evidence>
<dbReference type="Gene3D" id="1.20.120.1910">
    <property type="entry name" value="Cysteine-tRNA ligase, C-terminal anti-codon recognition domain"/>
    <property type="match status" value="1"/>
</dbReference>
<comment type="subcellular location">
    <subcellularLocation>
        <location evidence="1 13">Cytoplasm</location>
    </subcellularLocation>
</comment>
<dbReference type="RefSeq" id="WP_129190412.1">
    <property type="nucleotide sequence ID" value="NZ_CP035491.1"/>
</dbReference>
<evidence type="ECO:0000256" key="7">
    <source>
        <dbReference type="ARBA" id="ARBA00022741"/>
    </source>
</evidence>
<evidence type="ECO:0000256" key="8">
    <source>
        <dbReference type="ARBA" id="ARBA00022833"/>
    </source>
</evidence>
<evidence type="ECO:0000256" key="3">
    <source>
        <dbReference type="ARBA" id="ARBA00011245"/>
    </source>
</evidence>
<dbReference type="InterPro" id="IPR032678">
    <property type="entry name" value="tRNA-synt_1_cat_dom"/>
</dbReference>
<dbReference type="NCBIfam" id="TIGR00435">
    <property type="entry name" value="cysS"/>
    <property type="match status" value="1"/>
</dbReference>
<sequence length="470" mass="51217">MTIRLYDTKAQALRDFTPLREGHVGMYVCGPTVQSSPHIGHLRSALVYDILRRWFAYRGNDVTFVRNVTDIDDKILEAVTGEEWWALAYRVELEFTAGYRALGILPPTYEPRATASVMQMQELIARLIEAGHAYPAPDGSGDVYFDTASWPAYGELTRQTRDNMEAAPDADPRGKRDPRDFALWKGSKPGEPASASWESPWGAGRPGWHIECSAMSARYLGPEFDIHGGGLDLRFPHHENELAQSTAAGDAFARYWVHNGLVNVGGQKMSKSLGNSVYASELLGLASPLAVRYLLGQAHYRSTLDYTPGSLADAEAAVDRIRTFLVRVERRLAGTRFAGTGAPVVPDAFADAMDDDLGVPQALAVLHDTVRAGNQALDAEELDEAAVAHGQVVAMVGVLGIDPRDPHWAHADSGPATRALGALVERLIEDRRIARADKDYAAADRLRAELADAGITIEDSSSGTHWSLTS</sequence>
<keyword evidence="9 13" id="KW-0067">ATP-binding</keyword>
<dbReference type="SUPFAM" id="SSF52374">
    <property type="entry name" value="Nucleotidylyl transferase"/>
    <property type="match status" value="1"/>
</dbReference>
<dbReference type="InterPro" id="IPR024909">
    <property type="entry name" value="Cys-tRNA/MSH_ligase"/>
</dbReference>
<comment type="similarity">
    <text evidence="2 13">Belongs to the class-I aminoacyl-tRNA synthetase family.</text>
</comment>
<evidence type="ECO:0000256" key="13">
    <source>
        <dbReference type="HAMAP-Rule" id="MF_00041"/>
    </source>
</evidence>
<evidence type="ECO:0000256" key="12">
    <source>
        <dbReference type="ARBA" id="ARBA00047398"/>
    </source>
</evidence>
<dbReference type="InterPro" id="IPR015803">
    <property type="entry name" value="Cys-tRNA-ligase"/>
</dbReference>
<dbReference type="Gene3D" id="3.40.50.620">
    <property type="entry name" value="HUPs"/>
    <property type="match status" value="1"/>
</dbReference>
<evidence type="ECO:0000256" key="5">
    <source>
        <dbReference type="ARBA" id="ARBA00022598"/>
    </source>
</evidence>
<proteinExistence type="inferred from homology"/>
<evidence type="ECO:0000256" key="6">
    <source>
        <dbReference type="ARBA" id="ARBA00022723"/>
    </source>
</evidence>
<feature type="compositionally biased region" description="Basic and acidic residues" evidence="14">
    <location>
        <begin position="158"/>
        <end position="182"/>
    </location>
</feature>
<dbReference type="PANTHER" id="PTHR10890:SF30">
    <property type="entry name" value="CYSTEINE--TRNA LIGASE"/>
    <property type="match status" value="1"/>
</dbReference>
<feature type="domain" description="Cysteinyl-tRNA synthetase class Ia DALR" evidence="15">
    <location>
        <begin position="348"/>
        <end position="410"/>
    </location>
</feature>
<feature type="binding site" evidence="13">
    <location>
        <position position="237"/>
    </location>
    <ligand>
        <name>Zn(2+)</name>
        <dbReference type="ChEBI" id="CHEBI:29105"/>
    </ligand>
</feature>
<dbReference type="Pfam" id="PF23493">
    <property type="entry name" value="CysS_C"/>
    <property type="match status" value="1"/>
</dbReference>
<dbReference type="InterPro" id="IPR015273">
    <property type="entry name" value="Cys-tRNA-synt_Ia_DALR"/>
</dbReference>
<keyword evidence="8 13" id="KW-0862">Zinc</keyword>
<dbReference type="HAMAP" id="MF_00041">
    <property type="entry name" value="Cys_tRNA_synth"/>
    <property type="match status" value="1"/>
</dbReference>
<feature type="region of interest" description="Disordered" evidence="14">
    <location>
        <begin position="157"/>
        <end position="200"/>
    </location>
</feature>
<comment type="subunit">
    <text evidence="3 13">Monomer.</text>
</comment>
<keyword evidence="6 13" id="KW-0479">Metal-binding</keyword>
<dbReference type="InterPro" id="IPR009080">
    <property type="entry name" value="tRNAsynth_Ia_anticodon-bd"/>
</dbReference>
<evidence type="ECO:0000259" key="15">
    <source>
        <dbReference type="SMART" id="SM00840"/>
    </source>
</evidence>
<name>A0A4V0YH32_9MICO</name>
<dbReference type="InterPro" id="IPR014729">
    <property type="entry name" value="Rossmann-like_a/b/a_fold"/>
</dbReference>
<feature type="binding site" evidence="13">
    <location>
        <position position="241"/>
    </location>
    <ligand>
        <name>Zn(2+)</name>
        <dbReference type="ChEBI" id="CHEBI:29105"/>
    </ligand>
</feature>
<evidence type="ECO:0000256" key="2">
    <source>
        <dbReference type="ARBA" id="ARBA00005594"/>
    </source>
</evidence>
<dbReference type="SUPFAM" id="SSF47323">
    <property type="entry name" value="Anticodon-binding domain of a subclass of class I aminoacyl-tRNA synthetases"/>
    <property type="match status" value="1"/>
</dbReference>
<keyword evidence="11 13" id="KW-0030">Aminoacyl-tRNA synthetase</keyword>
<dbReference type="GO" id="GO:0004817">
    <property type="term" value="F:cysteine-tRNA ligase activity"/>
    <property type="evidence" value="ECO:0007669"/>
    <property type="project" value="UniProtKB-UniRule"/>
</dbReference>
<keyword evidence="10 13" id="KW-0648">Protein biosynthesis</keyword>
<reference evidence="16 17" key="1">
    <citation type="submission" date="2019-01" db="EMBL/GenBank/DDBJ databases">
        <title>Genome sequencing of strain FW100M-8.</title>
        <authorList>
            <person name="Heo J."/>
            <person name="Kim S.-J."/>
            <person name="Kim J.-S."/>
            <person name="Hong S.-B."/>
            <person name="Kwon S.-W."/>
        </authorList>
    </citation>
    <scope>NUCLEOTIDE SEQUENCE [LARGE SCALE GENOMIC DNA]</scope>
    <source>
        <strain evidence="16 17">FW100M-8</strain>
    </source>
</reference>
<protein>
    <recommendedName>
        <fullName evidence="13">Cysteine--tRNA ligase</fullName>
        <ecNumber evidence="13">6.1.1.16</ecNumber>
    </recommendedName>
    <alternativeName>
        <fullName evidence="13">Cysteinyl-tRNA synthetase</fullName>
        <shortName evidence="13">CysRS</shortName>
    </alternativeName>
</protein>
<keyword evidence="5 13" id="KW-0436">Ligase</keyword>
<dbReference type="AlphaFoldDB" id="A0A4V0YH32"/>
<feature type="binding site" evidence="13">
    <location>
        <position position="29"/>
    </location>
    <ligand>
        <name>Zn(2+)</name>
        <dbReference type="ChEBI" id="CHEBI:29105"/>
    </ligand>
</feature>
<evidence type="ECO:0000256" key="1">
    <source>
        <dbReference type="ARBA" id="ARBA00004496"/>
    </source>
</evidence>
<dbReference type="GO" id="GO:0005524">
    <property type="term" value="F:ATP binding"/>
    <property type="evidence" value="ECO:0007669"/>
    <property type="project" value="UniProtKB-UniRule"/>
</dbReference>
<dbReference type="GO" id="GO:0006423">
    <property type="term" value="P:cysteinyl-tRNA aminoacylation"/>
    <property type="evidence" value="ECO:0007669"/>
    <property type="project" value="UniProtKB-UniRule"/>
</dbReference>
<dbReference type="KEGG" id="agf:ET445_08040"/>
<organism evidence="16 17">
    <name type="scientific">Agromyces protaetiae</name>
    <dbReference type="NCBI Taxonomy" id="2509455"/>
    <lineage>
        <taxon>Bacteria</taxon>
        <taxon>Bacillati</taxon>
        <taxon>Actinomycetota</taxon>
        <taxon>Actinomycetes</taxon>
        <taxon>Micrococcales</taxon>
        <taxon>Microbacteriaceae</taxon>
        <taxon>Agromyces</taxon>
    </lineage>
</organism>
<dbReference type="SMART" id="SM00840">
    <property type="entry name" value="DALR_2"/>
    <property type="match status" value="1"/>
</dbReference>
<evidence type="ECO:0000256" key="4">
    <source>
        <dbReference type="ARBA" id="ARBA00022490"/>
    </source>
</evidence>
<evidence type="ECO:0000313" key="17">
    <source>
        <dbReference type="Proteomes" id="UP000291259"/>
    </source>
</evidence>
<comment type="catalytic activity">
    <reaction evidence="12 13">
        <text>tRNA(Cys) + L-cysteine + ATP = L-cysteinyl-tRNA(Cys) + AMP + diphosphate</text>
        <dbReference type="Rhea" id="RHEA:17773"/>
        <dbReference type="Rhea" id="RHEA-COMP:9661"/>
        <dbReference type="Rhea" id="RHEA-COMP:9679"/>
        <dbReference type="ChEBI" id="CHEBI:30616"/>
        <dbReference type="ChEBI" id="CHEBI:33019"/>
        <dbReference type="ChEBI" id="CHEBI:35235"/>
        <dbReference type="ChEBI" id="CHEBI:78442"/>
        <dbReference type="ChEBI" id="CHEBI:78517"/>
        <dbReference type="ChEBI" id="CHEBI:456215"/>
        <dbReference type="EC" id="6.1.1.16"/>
    </reaction>
</comment>
<dbReference type="OrthoDB" id="9815130at2"/>
<feature type="short sequence motif" description="'KMSKS' region" evidence="13">
    <location>
        <begin position="268"/>
        <end position="272"/>
    </location>
</feature>
<dbReference type="EMBL" id="CP035491">
    <property type="protein sequence ID" value="QAY73301.1"/>
    <property type="molecule type" value="Genomic_DNA"/>
</dbReference>
<evidence type="ECO:0000256" key="14">
    <source>
        <dbReference type="SAM" id="MobiDB-lite"/>
    </source>
</evidence>
<feature type="short sequence motif" description="'HIGH' region" evidence="13">
    <location>
        <begin position="31"/>
        <end position="41"/>
    </location>
</feature>
<dbReference type="EC" id="6.1.1.16" evidence="13"/>
<keyword evidence="4 13" id="KW-0963">Cytoplasm</keyword>
<dbReference type="PANTHER" id="PTHR10890">
    <property type="entry name" value="CYSTEINYL-TRNA SYNTHETASE"/>
    <property type="match status" value="1"/>
</dbReference>
<dbReference type="CDD" id="cd00672">
    <property type="entry name" value="CysRS_core"/>
    <property type="match status" value="1"/>
</dbReference>